<dbReference type="Gene3D" id="1.20.1250.20">
    <property type="entry name" value="MFS general substrate transporter like domains"/>
    <property type="match status" value="1"/>
</dbReference>
<keyword evidence="3 5" id="KW-1133">Transmembrane helix</keyword>
<dbReference type="GO" id="GO:0016020">
    <property type="term" value="C:membrane"/>
    <property type="evidence" value="ECO:0007669"/>
    <property type="project" value="UniProtKB-SubCell"/>
</dbReference>
<dbReference type="EMBL" id="HBIA01000171">
    <property type="protein sequence ID" value="CAE0228323.1"/>
    <property type="molecule type" value="Transcribed_RNA"/>
</dbReference>
<evidence type="ECO:0000256" key="4">
    <source>
        <dbReference type="ARBA" id="ARBA00023136"/>
    </source>
</evidence>
<reference evidence="6" key="1">
    <citation type="submission" date="2021-01" db="EMBL/GenBank/DDBJ databases">
        <authorList>
            <person name="Corre E."/>
            <person name="Pelletier E."/>
            <person name="Niang G."/>
            <person name="Scheremetjew M."/>
            <person name="Finn R."/>
            <person name="Kale V."/>
            <person name="Holt S."/>
            <person name="Cochrane G."/>
            <person name="Meng A."/>
            <person name="Brown T."/>
            <person name="Cohen L."/>
        </authorList>
    </citation>
    <scope>NUCLEOTIDE SEQUENCE</scope>
    <source>
        <strain evidence="6">Ras09</strain>
    </source>
</reference>
<evidence type="ECO:0000256" key="1">
    <source>
        <dbReference type="ARBA" id="ARBA00004370"/>
    </source>
</evidence>
<proteinExistence type="predicted"/>
<feature type="transmembrane region" description="Helical" evidence="5">
    <location>
        <begin position="27"/>
        <end position="48"/>
    </location>
</feature>
<name>A0A7S3CHT9_9SPIT</name>
<dbReference type="Pfam" id="PF00083">
    <property type="entry name" value="Sugar_tr"/>
    <property type="match status" value="1"/>
</dbReference>
<keyword evidence="2 5" id="KW-0812">Transmembrane</keyword>
<evidence type="ECO:0000313" key="6">
    <source>
        <dbReference type="EMBL" id="CAE0228323.1"/>
    </source>
</evidence>
<evidence type="ECO:0000256" key="2">
    <source>
        <dbReference type="ARBA" id="ARBA00022692"/>
    </source>
</evidence>
<keyword evidence="4 5" id="KW-0472">Membrane</keyword>
<dbReference type="AlphaFoldDB" id="A0A7S3CHT9"/>
<organism evidence="6">
    <name type="scientific">Strombidium rassoulzadegani</name>
    <dbReference type="NCBI Taxonomy" id="1082188"/>
    <lineage>
        <taxon>Eukaryota</taxon>
        <taxon>Sar</taxon>
        <taxon>Alveolata</taxon>
        <taxon>Ciliophora</taxon>
        <taxon>Intramacronucleata</taxon>
        <taxon>Spirotrichea</taxon>
        <taxon>Oligotrichia</taxon>
        <taxon>Strombidiidae</taxon>
        <taxon>Strombidium</taxon>
    </lineage>
</organism>
<sequence>MCMFVVVFQSTQGSAFWVYVAEIASDTALGITLLVLMGVLTIQSLFSLQIINSSLGIDGFFYVLAGFQLFTCVVLSIWMKETKGLSQEEKQNLYRIKLFDLHAEK</sequence>
<dbReference type="SUPFAM" id="SSF103473">
    <property type="entry name" value="MFS general substrate transporter"/>
    <property type="match status" value="1"/>
</dbReference>
<gene>
    <name evidence="6" type="ORF">SRAS04492_LOCUS106</name>
</gene>
<comment type="subcellular location">
    <subcellularLocation>
        <location evidence="1">Membrane</location>
    </subcellularLocation>
</comment>
<dbReference type="InterPro" id="IPR005828">
    <property type="entry name" value="MFS_sugar_transport-like"/>
</dbReference>
<protein>
    <submittedName>
        <fullName evidence="6">Uncharacterized protein</fullName>
    </submittedName>
</protein>
<dbReference type="InterPro" id="IPR036259">
    <property type="entry name" value="MFS_trans_sf"/>
</dbReference>
<accession>A0A7S3CHT9</accession>
<dbReference type="GO" id="GO:0022857">
    <property type="term" value="F:transmembrane transporter activity"/>
    <property type="evidence" value="ECO:0007669"/>
    <property type="project" value="InterPro"/>
</dbReference>
<evidence type="ECO:0000256" key="5">
    <source>
        <dbReference type="SAM" id="Phobius"/>
    </source>
</evidence>
<feature type="transmembrane region" description="Helical" evidence="5">
    <location>
        <begin position="60"/>
        <end position="79"/>
    </location>
</feature>
<evidence type="ECO:0000256" key="3">
    <source>
        <dbReference type="ARBA" id="ARBA00022989"/>
    </source>
</evidence>